<dbReference type="InterPro" id="IPR023419">
    <property type="entry name" value="Transthyretin_CS"/>
</dbReference>
<gene>
    <name evidence="9" type="ORF">UFOPK2265_00542</name>
    <name evidence="10" type="ORF">UFOPK3255_00306</name>
</gene>
<dbReference type="GO" id="GO:0033971">
    <property type="term" value="F:hydroxyisourate hydrolase activity"/>
    <property type="evidence" value="ECO:0007669"/>
    <property type="project" value="UniProtKB-EC"/>
</dbReference>
<dbReference type="PROSITE" id="PS00768">
    <property type="entry name" value="TRANSTHYRETIN_1"/>
    <property type="match status" value="1"/>
</dbReference>
<proteinExistence type="inferred from homology"/>
<evidence type="ECO:0000256" key="1">
    <source>
        <dbReference type="ARBA" id="ARBA00001043"/>
    </source>
</evidence>
<keyword evidence="7" id="KW-0378">Hydrolase</keyword>
<evidence type="ECO:0000256" key="4">
    <source>
        <dbReference type="ARBA" id="ARBA00011881"/>
    </source>
</evidence>
<evidence type="ECO:0000259" key="8">
    <source>
        <dbReference type="Pfam" id="PF00576"/>
    </source>
</evidence>
<dbReference type="PRINTS" id="PR00189">
    <property type="entry name" value="TRNSTHYRETIN"/>
</dbReference>
<comment type="function">
    <text evidence="2">Catalyzes the hydrolysis of 5-hydroxyisourate (HIU) to 2-oxo-4-hydroxy-4-carboxy-5-ureidoimidazoline (OHCU).</text>
</comment>
<comment type="catalytic activity">
    <reaction evidence="1">
        <text>5-hydroxyisourate + H2O = 5-hydroxy-2-oxo-4-ureido-2,5-dihydro-1H-imidazole-5-carboxylate + H(+)</text>
        <dbReference type="Rhea" id="RHEA:23736"/>
        <dbReference type="ChEBI" id="CHEBI:15377"/>
        <dbReference type="ChEBI" id="CHEBI:15378"/>
        <dbReference type="ChEBI" id="CHEBI:18072"/>
        <dbReference type="ChEBI" id="CHEBI:58639"/>
        <dbReference type="EC" id="3.5.2.17"/>
    </reaction>
</comment>
<dbReference type="PANTHER" id="PTHR10395">
    <property type="entry name" value="URICASE AND TRANSTHYRETIN-RELATED"/>
    <property type="match status" value="1"/>
</dbReference>
<evidence type="ECO:0000256" key="6">
    <source>
        <dbReference type="ARBA" id="ARBA00022631"/>
    </source>
</evidence>
<accession>A0A6J6LA96</accession>
<dbReference type="CDD" id="cd05822">
    <property type="entry name" value="TLP_HIUase"/>
    <property type="match status" value="1"/>
</dbReference>
<dbReference type="Gene3D" id="2.60.40.180">
    <property type="entry name" value="Transthyretin/hydroxyisourate hydrolase domain"/>
    <property type="match status" value="1"/>
</dbReference>
<dbReference type="PROSITE" id="PS00769">
    <property type="entry name" value="TRANSTHYRETIN_2"/>
    <property type="match status" value="1"/>
</dbReference>
<dbReference type="EMBL" id="CAFAZY010000024">
    <property type="protein sequence ID" value="CAB4840855.1"/>
    <property type="molecule type" value="Genomic_DNA"/>
</dbReference>
<protein>
    <recommendedName>
        <fullName evidence="5">hydroxyisourate hydrolase</fullName>
        <ecNumber evidence="5">3.5.2.17</ecNumber>
    </recommendedName>
</protein>
<dbReference type="Pfam" id="PF00576">
    <property type="entry name" value="Transthyretin"/>
    <property type="match status" value="1"/>
</dbReference>
<dbReference type="PANTHER" id="PTHR10395:SF7">
    <property type="entry name" value="5-HYDROXYISOURATE HYDROLASE"/>
    <property type="match status" value="1"/>
</dbReference>
<dbReference type="NCBIfam" id="TIGR02962">
    <property type="entry name" value="hdxy_isourate"/>
    <property type="match status" value="1"/>
</dbReference>
<sequence>MSKLSTHILNTSNGLPAAGIKVTYRANGVIVASALTNSDGRVVDLLNGAALTTGNHTLTFEVSGYFAAQEQESFFSDINVDFLVNDLNRNYHVPLLLSPFSFTTYRGS</sequence>
<evidence type="ECO:0000313" key="10">
    <source>
        <dbReference type="EMBL" id="CAB4840855.1"/>
    </source>
</evidence>
<dbReference type="InterPro" id="IPR014306">
    <property type="entry name" value="Hydroxyisourate_hydrolase"/>
</dbReference>
<dbReference type="InterPro" id="IPR023418">
    <property type="entry name" value="Thyroxine_BS"/>
</dbReference>
<dbReference type="InterPro" id="IPR000895">
    <property type="entry name" value="Transthyretin/HIU_hydrolase"/>
</dbReference>
<comment type="subunit">
    <text evidence="4">Homotetramer.</text>
</comment>
<keyword evidence="6" id="KW-0659">Purine metabolism</keyword>
<evidence type="ECO:0000256" key="7">
    <source>
        <dbReference type="ARBA" id="ARBA00022801"/>
    </source>
</evidence>
<organism evidence="9">
    <name type="scientific">freshwater metagenome</name>
    <dbReference type="NCBI Taxonomy" id="449393"/>
    <lineage>
        <taxon>unclassified sequences</taxon>
        <taxon>metagenomes</taxon>
        <taxon>ecological metagenomes</taxon>
    </lineage>
</organism>
<comment type="similarity">
    <text evidence="3">Belongs to the transthyretin family. 5-hydroxyisourate hydrolase subfamily.</text>
</comment>
<evidence type="ECO:0000256" key="2">
    <source>
        <dbReference type="ARBA" id="ARBA00002704"/>
    </source>
</evidence>
<dbReference type="EMBL" id="CAEZWP010000017">
    <property type="protein sequence ID" value="CAB4657275.1"/>
    <property type="molecule type" value="Genomic_DNA"/>
</dbReference>
<feature type="domain" description="Transthyretin/hydroxyisourate hydrolase" evidence="8">
    <location>
        <begin position="4"/>
        <end position="107"/>
    </location>
</feature>
<dbReference type="InterPro" id="IPR023416">
    <property type="entry name" value="Transthyretin/HIU_hydrolase_d"/>
</dbReference>
<dbReference type="SUPFAM" id="SSF49472">
    <property type="entry name" value="Transthyretin (synonym: prealbumin)"/>
    <property type="match status" value="1"/>
</dbReference>
<name>A0A6J6LA96_9ZZZZ</name>
<dbReference type="AlphaFoldDB" id="A0A6J6LA96"/>
<reference evidence="9" key="1">
    <citation type="submission" date="2020-05" db="EMBL/GenBank/DDBJ databases">
        <authorList>
            <person name="Chiriac C."/>
            <person name="Salcher M."/>
            <person name="Ghai R."/>
            <person name="Kavagutti S V."/>
        </authorList>
    </citation>
    <scope>NUCLEOTIDE SEQUENCE</scope>
</reference>
<dbReference type="EC" id="3.5.2.17" evidence="5"/>
<dbReference type="InterPro" id="IPR036817">
    <property type="entry name" value="Transthyretin/HIU_hydrolase_sf"/>
</dbReference>
<evidence type="ECO:0000256" key="5">
    <source>
        <dbReference type="ARBA" id="ARBA00012609"/>
    </source>
</evidence>
<evidence type="ECO:0000313" key="9">
    <source>
        <dbReference type="EMBL" id="CAB4657275.1"/>
    </source>
</evidence>
<dbReference type="GO" id="GO:0006144">
    <property type="term" value="P:purine nucleobase metabolic process"/>
    <property type="evidence" value="ECO:0007669"/>
    <property type="project" value="UniProtKB-KW"/>
</dbReference>
<evidence type="ECO:0000256" key="3">
    <source>
        <dbReference type="ARBA" id="ARBA00009850"/>
    </source>
</evidence>